<reference evidence="3" key="1">
    <citation type="submission" date="2018-11" db="EMBL/GenBank/DDBJ databases">
        <title>Henneguya salminicola genome and transcriptome.</title>
        <authorList>
            <person name="Yahalomi D."/>
            <person name="Atkinson S.D."/>
            <person name="Neuhof M."/>
            <person name="Chang E.S."/>
            <person name="Philippe H."/>
            <person name="Cartwright P."/>
            <person name="Bartholomew J.L."/>
            <person name="Huchon D."/>
        </authorList>
    </citation>
    <scope>NUCLEOTIDE SEQUENCE</scope>
    <source>
        <strain evidence="3">Hz1</strain>
        <tissue evidence="3">Whole</tissue>
    </source>
</reference>
<keyword evidence="1" id="KW-1015">Disulfide bond</keyword>
<dbReference type="SMART" id="SM00181">
    <property type="entry name" value="EGF"/>
    <property type="match status" value="2"/>
</dbReference>
<dbReference type="EMBL" id="GHBP01004936">
    <property type="protein sequence ID" value="NDJ93766.1"/>
    <property type="molecule type" value="Transcribed_RNA"/>
</dbReference>
<feature type="domain" description="EGF-like" evidence="2">
    <location>
        <begin position="2"/>
        <end position="38"/>
    </location>
</feature>
<sequence>MGKLKCNKNTCNRNGICLIKKNKIKCNCKNGYKGKYCERWYCDHNCNNNGLCKDSRICICDLFYSGNKCDMYLVNKNIDPDKDNQRCYHRNNSIKCFCSNNLMTRQYCTKILCLEINSSPHNQKQLNILDSSCDCRKLFPDIRCCIYFALI</sequence>
<accession>A0A6G3MIL5</accession>
<dbReference type="Gene3D" id="2.10.25.10">
    <property type="entry name" value="Laminin"/>
    <property type="match status" value="1"/>
</dbReference>
<evidence type="ECO:0000259" key="2">
    <source>
        <dbReference type="PROSITE" id="PS50026"/>
    </source>
</evidence>
<dbReference type="SUPFAM" id="SSF57196">
    <property type="entry name" value="EGF/Laminin"/>
    <property type="match status" value="1"/>
</dbReference>
<feature type="disulfide bond" evidence="1">
    <location>
        <begin position="28"/>
        <end position="37"/>
    </location>
</feature>
<dbReference type="PROSITE" id="PS00022">
    <property type="entry name" value="EGF_1"/>
    <property type="match status" value="2"/>
</dbReference>
<name>A0A6G3MIL5_HENSL</name>
<dbReference type="PROSITE" id="PS50026">
    <property type="entry name" value="EGF_3"/>
    <property type="match status" value="1"/>
</dbReference>
<proteinExistence type="predicted"/>
<protein>
    <submittedName>
        <fullName evidence="3">Protein glp-1 (Trinotate prediction)</fullName>
    </submittedName>
</protein>
<keyword evidence="1" id="KW-0245">EGF-like domain</keyword>
<dbReference type="AlphaFoldDB" id="A0A6G3MIL5"/>
<organism evidence="3">
    <name type="scientific">Henneguya salminicola</name>
    <name type="common">Myxosporean</name>
    <dbReference type="NCBI Taxonomy" id="69463"/>
    <lineage>
        <taxon>Eukaryota</taxon>
        <taxon>Metazoa</taxon>
        <taxon>Cnidaria</taxon>
        <taxon>Myxozoa</taxon>
        <taxon>Myxosporea</taxon>
        <taxon>Bivalvulida</taxon>
        <taxon>Platysporina</taxon>
        <taxon>Myxobolidae</taxon>
        <taxon>Henneguya</taxon>
    </lineage>
</organism>
<evidence type="ECO:0000313" key="3">
    <source>
        <dbReference type="EMBL" id="NDJ93766.1"/>
    </source>
</evidence>
<dbReference type="InterPro" id="IPR000742">
    <property type="entry name" value="EGF"/>
</dbReference>
<evidence type="ECO:0000256" key="1">
    <source>
        <dbReference type="PROSITE-ProRule" id="PRU00076"/>
    </source>
</evidence>
<comment type="caution">
    <text evidence="1">Lacks conserved residue(s) required for the propagation of feature annotation.</text>
</comment>
<dbReference type="PROSITE" id="PS01186">
    <property type="entry name" value="EGF_2"/>
    <property type="match status" value="1"/>
</dbReference>